<evidence type="ECO:0008006" key="4">
    <source>
        <dbReference type="Google" id="ProtNLM"/>
    </source>
</evidence>
<protein>
    <recommendedName>
        <fullName evidence="4">ArsR family transcriptional regulator</fullName>
    </recommendedName>
</protein>
<keyword evidence="3" id="KW-1185">Reference proteome</keyword>
<dbReference type="EMBL" id="JBHSZH010000005">
    <property type="protein sequence ID" value="MFC7080698.1"/>
    <property type="molecule type" value="Genomic_DNA"/>
</dbReference>
<accession>A0ABD5WSC8</accession>
<gene>
    <name evidence="2" type="ORF">ACFQJ6_11850</name>
</gene>
<reference evidence="2 3" key="1">
    <citation type="journal article" date="2019" name="Int. J. Syst. Evol. Microbiol.">
        <title>The Global Catalogue of Microorganisms (GCM) 10K type strain sequencing project: providing services to taxonomists for standard genome sequencing and annotation.</title>
        <authorList>
            <consortium name="The Broad Institute Genomics Platform"/>
            <consortium name="The Broad Institute Genome Sequencing Center for Infectious Disease"/>
            <person name="Wu L."/>
            <person name="Ma J."/>
        </authorList>
    </citation>
    <scope>NUCLEOTIDE SEQUENCE [LARGE SCALE GENOMIC DNA]</scope>
    <source>
        <strain evidence="2 3">DT72</strain>
    </source>
</reference>
<feature type="compositionally biased region" description="Basic and acidic residues" evidence="1">
    <location>
        <begin position="58"/>
        <end position="70"/>
    </location>
</feature>
<evidence type="ECO:0000313" key="2">
    <source>
        <dbReference type="EMBL" id="MFC7080698.1"/>
    </source>
</evidence>
<dbReference type="AlphaFoldDB" id="A0ABD5WSC8"/>
<evidence type="ECO:0000313" key="3">
    <source>
        <dbReference type="Proteomes" id="UP001596407"/>
    </source>
</evidence>
<proteinExistence type="predicted"/>
<evidence type="ECO:0000256" key="1">
    <source>
        <dbReference type="SAM" id="MobiDB-lite"/>
    </source>
</evidence>
<comment type="caution">
    <text evidence="2">The sequence shown here is derived from an EMBL/GenBank/DDBJ whole genome shotgun (WGS) entry which is preliminary data.</text>
</comment>
<dbReference type="RefSeq" id="WP_382209832.1">
    <property type="nucleotide sequence ID" value="NZ_JBHSZH010000005.1"/>
</dbReference>
<sequence>MSHVVARRADKPLLDVTREEHRQTWTRFHHVHLPKLADAGLIRRSDGRVSAASSPVLDRPEFDALVRRDDGETDDESDDRDAILSAQQTVGVGRCCRSCGRPDGSNSPRSRAGSRRGRTTRPAARPTSESSRFWPDSATLTPRNWPRPG</sequence>
<dbReference type="Proteomes" id="UP001596407">
    <property type="component" value="Unassembled WGS sequence"/>
</dbReference>
<feature type="region of interest" description="Disordered" evidence="1">
    <location>
        <begin position="41"/>
        <end position="149"/>
    </location>
</feature>
<organism evidence="2 3">
    <name type="scientific">Halorussus caseinilyticus</name>
    <dbReference type="NCBI Taxonomy" id="3034025"/>
    <lineage>
        <taxon>Archaea</taxon>
        <taxon>Methanobacteriati</taxon>
        <taxon>Methanobacteriota</taxon>
        <taxon>Stenosarchaea group</taxon>
        <taxon>Halobacteria</taxon>
        <taxon>Halobacteriales</taxon>
        <taxon>Haladaptataceae</taxon>
        <taxon>Halorussus</taxon>
    </lineage>
</organism>
<name>A0ABD5WSC8_9EURY</name>